<gene>
    <name evidence="1" type="ORF">QDS18_18550</name>
</gene>
<dbReference type="Proteomes" id="UP001229409">
    <property type="component" value="Unassembled WGS sequence"/>
</dbReference>
<dbReference type="EMBL" id="JARVWT010000008">
    <property type="protein sequence ID" value="MDH2332856.1"/>
    <property type="molecule type" value="Genomic_DNA"/>
</dbReference>
<proteinExistence type="predicted"/>
<organism evidence="1 2">
    <name type="scientific">Paenibacillus polymyxa</name>
    <name type="common">Bacillus polymyxa</name>
    <dbReference type="NCBI Taxonomy" id="1406"/>
    <lineage>
        <taxon>Bacteria</taxon>
        <taxon>Bacillati</taxon>
        <taxon>Bacillota</taxon>
        <taxon>Bacilli</taxon>
        <taxon>Bacillales</taxon>
        <taxon>Paenibacillaceae</taxon>
        <taxon>Paenibacillus</taxon>
    </lineage>
</organism>
<dbReference type="RefSeq" id="WP_279835061.1">
    <property type="nucleotide sequence ID" value="NZ_JARVWT010000008.1"/>
</dbReference>
<accession>A0AAP4ECF0</accession>
<reference evidence="1" key="1">
    <citation type="submission" date="2023-04" db="EMBL/GenBank/DDBJ databases">
        <title>Uncovering the Secrets of Slow-Growing Bacteria in Tropical Savanna Soil through Cultivation and Genomic Analysis.</title>
        <authorList>
            <person name="Goncalves O.S."/>
            <person name="Santana M.F."/>
        </authorList>
    </citation>
    <scope>NUCLEOTIDE SEQUENCE</scope>
    <source>
        <strain evidence="1">ANTI</strain>
    </source>
</reference>
<dbReference type="AlphaFoldDB" id="A0AAP4ECF0"/>
<evidence type="ECO:0000313" key="1">
    <source>
        <dbReference type="EMBL" id="MDH2332856.1"/>
    </source>
</evidence>
<sequence length="43" mass="4801">MKQMGDKVRIEVTFNTDKHADILAAMKKFGSQAGFLKSQQSTI</sequence>
<evidence type="ECO:0000313" key="2">
    <source>
        <dbReference type="Proteomes" id="UP001229409"/>
    </source>
</evidence>
<protein>
    <submittedName>
        <fullName evidence="1">Uncharacterized protein</fullName>
    </submittedName>
</protein>
<name>A0AAP4ECF0_PAEPO</name>
<comment type="caution">
    <text evidence="1">The sequence shown here is derived from an EMBL/GenBank/DDBJ whole genome shotgun (WGS) entry which is preliminary data.</text>
</comment>